<evidence type="ECO:0000313" key="1">
    <source>
        <dbReference type="EMBL" id="QBB70702.1"/>
    </source>
</evidence>
<dbReference type="KEGG" id="xbc:ELE36_10190"/>
<gene>
    <name evidence="1" type="ORF">ELE36_10190</name>
</gene>
<accession>A0A411HJK1</accession>
<sequence length="87" mass="9856">MRATEPKSRGDITSARANDWGFAAPYDRQRLRTETSIAFARYNNFYESGPGGASLLALAWRKREIVLYTIRQRLPVCEIAAHRLAKG</sequence>
<dbReference type="Proteomes" id="UP000291562">
    <property type="component" value="Chromosome"/>
</dbReference>
<protein>
    <submittedName>
        <fullName evidence="1">Uncharacterized protein</fullName>
    </submittedName>
</protein>
<keyword evidence="2" id="KW-1185">Reference proteome</keyword>
<evidence type="ECO:0000313" key="2">
    <source>
        <dbReference type="Proteomes" id="UP000291562"/>
    </source>
</evidence>
<name>A0A411HJK1_9GAMM</name>
<dbReference type="EMBL" id="CP035704">
    <property type="protein sequence ID" value="QBB70702.1"/>
    <property type="molecule type" value="Genomic_DNA"/>
</dbReference>
<organism evidence="1 2">
    <name type="scientific">Pseudolysobacter antarcticus</name>
    <dbReference type="NCBI Taxonomy" id="2511995"/>
    <lineage>
        <taxon>Bacteria</taxon>
        <taxon>Pseudomonadati</taxon>
        <taxon>Pseudomonadota</taxon>
        <taxon>Gammaproteobacteria</taxon>
        <taxon>Lysobacterales</taxon>
        <taxon>Rhodanobacteraceae</taxon>
        <taxon>Pseudolysobacter</taxon>
    </lineage>
</organism>
<proteinExistence type="predicted"/>
<reference evidence="1 2" key="1">
    <citation type="submission" date="2019-01" db="EMBL/GenBank/DDBJ databases">
        <title>Pseudolysobacter antarctica gen. nov., sp. nov., isolated from Fildes Peninsula, Antarctica.</title>
        <authorList>
            <person name="Wei Z."/>
            <person name="Peng F."/>
        </authorList>
    </citation>
    <scope>NUCLEOTIDE SEQUENCE [LARGE SCALE GENOMIC DNA]</scope>
    <source>
        <strain evidence="1 2">AQ6-296</strain>
    </source>
</reference>
<dbReference type="AlphaFoldDB" id="A0A411HJK1"/>